<accession>A0A8H6VJI8</accession>
<dbReference type="OrthoDB" id="5431149at2759"/>
<proteinExistence type="predicted"/>
<keyword evidence="4" id="KW-1185">Reference proteome</keyword>
<comment type="caution">
    <text evidence="3">The sequence shown here is derived from an EMBL/GenBank/DDBJ whole genome shotgun (WGS) entry which is preliminary data.</text>
</comment>
<feature type="region of interest" description="Disordered" evidence="1">
    <location>
        <begin position="289"/>
        <end position="372"/>
    </location>
</feature>
<evidence type="ECO:0000256" key="1">
    <source>
        <dbReference type="SAM" id="MobiDB-lite"/>
    </source>
</evidence>
<keyword evidence="2" id="KW-1133">Transmembrane helix</keyword>
<evidence type="ECO:0000256" key="2">
    <source>
        <dbReference type="SAM" id="Phobius"/>
    </source>
</evidence>
<feature type="transmembrane region" description="Helical" evidence="2">
    <location>
        <begin position="84"/>
        <end position="106"/>
    </location>
</feature>
<dbReference type="EMBL" id="JABCIY010000194">
    <property type="protein sequence ID" value="KAF7189065.1"/>
    <property type="molecule type" value="Genomic_DNA"/>
</dbReference>
<dbReference type="Proteomes" id="UP000660729">
    <property type="component" value="Unassembled WGS sequence"/>
</dbReference>
<protein>
    <submittedName>
        <fullName evidence="3">Uncharacterized protein</fullName>
    </submittedName>
</protein>
<feature type="compositionally biased region" description="Polar residues" evidence="1">
    <location>
        <begin position="326"/>
        <end position="352"/>
    </location>
</feature>
<gene>
    <name evidence="3" type="ORF">HII31_09487</name>
</gene>
<sequence>MAFIPLNIDRSTVVFFAATGLACSTKIATTAIITRLTATFLNGQSIFPVAAAASTVEILSVIALLIATGLFLGRLSRTSILSAWISGALTCLLATILGLVALVSALHVSREDAPANSINQSSAHDLAGAGIAIELIGLVPQSIFYSLIWPRTPKTQSEVPTEDVQERQAPYSTKPQSIAVHLGSLRPSSPKFFGIRQGQEPTSPSLSAFTSSPRSSLRHSASNALKPMTSRTRLLLGTSWGSTRDTREIHSSGDVATEAVRSTDEFENWDTSKVDEDFENSFRSKTRLETIPGSRPVSPAHPLNGPFTGDGEELPMPVSPADTPVASPSSETGSLRNFPRSTSIPRRSSAPDTSDESHIHPLFRTESPAPPPLTSPGTIITASPYAGQIVTPEVALTSPRLLGQGSRPASPMLSPIRSRAGSVKSFRGGVPTSPADHDPMPLPQLNVALRQVRSASPISPYD</sequence>
<feature type="transmembrane region" description="Helical" evidence="2">
    <location>
        <begin position="12"/>
        <end position="34"/>
    </location>
</feature>
<feature type="transmembrane region" description="Helical" evidence="2">
    <location>
        <begin position="126"/>
        <end position="148"/>
    </location>
</feature>
<evidence type="ECO:0000313" key="3">
    <source>
        <dbReference type="EMBL" id="KAF7189065.1"/>
    </source>
</evidence>
<reference evidence="3" key="1">
    <citation type="submission" date="2020-04" db="EMBL/GenBank/DDBJ databases">
        <title>Draft genome resource of the tomato pathogen Pseudocercospora fuligena.</title>
        <authorList>
            <person name="Zaccaron A."/>
        </authorList>
    </citation>
    <scope>NUCLEOTIDE SEQUENCE</scope>
    <source>
        <strain evidence="3">PF001</strain>
    </source>
</reference>
<feature type="compositionally biased region" description="Polar residues" evidence="1">
    <location>
        <begin position="199"/>
        <end position="210"/>
    </location>
</feature>
<feature type="transmembrane region" description="Helical" evidence="2">
    <location>
        <begin position="46"/>
        <end position="72"/>
    </location>
</feature>
<organism evidence="3 4">
    <name type="scientific">Pseudocercospora fuligena</name>
    <dbReference type="NCBI Taxonomy" id="685502"/>
    <lineage>
        <taxon>Eukaryota</taxon>
        <taxon>Fungi</taxon>
        <taxon>Dikarya</taxon>
        <taxon>Ascomycota</taxon>
        <taxon>Pezizomycotina</taxon>
        <taxon>Dothideomycetes</taxon>
        <taxon>Dothideomycetidae</taxon>
        <taxon>Mycosphaerellales</taxon>
        <taxon>Mycosphaerellaceae</taxon>
        <taxon>Pseudocercospora</taxon>
    </lineage>
</organism>
<feature type="compositionally biased region" description="Low complexity" evidence="1">
    <location>
        <begin position="211"/>
        <end position="222"/>
    </location>
</feature>
<keyword evidence="2" id="KW-0472">Membrane</keyword>
<name>A0A8H6VJI8_9PEZI</name>
<evidence type="ECO:0000313" key="4">
    <source>
        <dbReference type="Proteomes" id="UP000660729"/>
    </source>
</evidence>
<dbReference type="AlphaFoldDB" id="A0A8H6VJI8"/>
<feature type="region of interest" description="Disordered" evidence="1">
    <location>
        <begin position="197"/>
        <end position="222"/>
    </location>
</feature>
<keyword evidence="2" id="KW-0812">Transmembrane</keyword>
<feature type="region of interest" description="Disordered" evidence="1">
    <location>
        <begin position="401"/>
        <end position="442"/>
    </location>
</feature>